<evidence type="ECO:0000313" key="4">
    <source>
        <dbReference type="Proteomes" id="UP001595892"/>
    </source>
</evidence>
<accession>A0ABV9NID7</accession>
<name>A0ABV9NID7_9GAMM</name>
<dbReference type="NCBIfam" id="NF047335">
    <property type="entry name" value="T3SS_XAC0095"/>
    <property type="match status" value="1"/>
</dbReference>
<feature type="domain" description="XAC0095-like" evidence="2">
    <location>
        <begin position="19"/>
        <end position="84"/>
    </location>
</feature>
<proteinExistence type="predicted"/>
<keyword evidence="4" id="KW-1185">Reference proteome</keyword>
<comment type="caution">
    <text evidence="3">The sequence shown here is derived from an EMBL/GenBank/DDBJ whole genome shotgun (WGS) entry which is preliminary data.</text>
</comment>
<gene>
    <name evidence="3" type="ORF">ACFO3Q_03535</name>
</gene>
<evidence type="ECO:0000256" key="1">
    <source>
        <dbReference type="SAM" id="MobiDB-lite"/>
    </source>
</evidence>
<dbReference type="Proteomes" id="UP001595892">
    <property type="component" value="Unassembled WGS sequence"/>
</dbReference>
<dbReference type="Pfam" id="PF26642">
    <property type="entry name" value="XAC0095_dom"/>
    <property type="match status" value="1"/>
</dbReference>
<dbReference type="EMBL" id="JBHSGG010000007">
    <property type="protein sequence ID" value="MFC4727239.1"/>
    <property type="molecule type" value="Genomic_DNA"/>
</dbReference>
<feature type="compositionally biased region" description="Low complexity" evidence="1">
    <location>
        <begin position="105"/>
        <end position="114"/>
    </location>
</feature>
<evidence type="ECO:0000259" key="2">
    <source>
        <dbReference type="Pfam" id="PF26642"/>
    </source>
</evidence>
<feature type="region of interest" description="Disordered" evidence="1">
    <location>
        <begin position="90"/>
        <end position="121"/>
    </location>
</feature>
<dbReference type="RefSeq" id="WP_377003261.1">
    <property type="nucleotide sequence ID" value="NZ_JBHSGG010000007.1"/>
</dbReference>
<reference evidence="4" key="1">
    <citation type="journal article" date="2019" name="Int. J. Syst. Evol. Microbiol.">
        <title>The Global Catalogue of Microorganisms (GCM) 10K type strain sequencing project: providing services to taxonomists for standard genome sequencing and annotation.</title>
        <authorList>
            <consortium name="The Broad Institute Genomics Platform"/>
            <consortium name="The Broad Institute Genome Sequencing Center for Infectious Disease"/>
            <person name="Wu L."/>
            <person name="Ma J."/>
        </authorList>
    </citation>
    <scope>NUCLEOTIDE SEQUENCE [LARGE SCALE GENOMIC DNA]</scope>
    <source>
        <strain evidence="4">CGMCC 1.13574</strain>
    </source>
</reference>
<protein>
    <submittedName>
        <fullName evidence="3">XAC0095 family protein</fullName>
    </submittedName>
</protein>
<evidence type="ECO:0000313" key="3">
    <source>
        <dbReference type="EMBL" id="MFC4727239.1"/>
    </source>
</evidence>
<sequence length="241" mass="25794">WIAANGTRTGMRGGFFRADYYLPEDSQFRLKKLQQYMAFLSQLAQPRTADEEREWAPEVSVGEVAICLELLAEQVAIVLDEVAWPARLQPAKATPRATEDEDEAAGQATAMQAAPTDGAPAEGDARYTFGITLAQVDALARLVQTVSAHGDVMAVGQVDELAKGTLPQLGQAICDAADALRGILDEVEAQRLGHAPHPRGSVAEARAVYGAGAEWIASSEEVPAAMLAAVGRRTQPPRYCH</sequence>
<feature type="non-terminal residue" evidence="3">
    <location>
        <position position="1"/>
    </location>
</feature>
<organism evidence="3 4">
    <name type="scientific">Coralloluteibacterium thermophilum</name>
    <dbReference type="NCBI Taxonomy" id="2707049"/>
    <lineage>
        <taxon>Bacteria</taxon>
        <taxon>Pseudomonadati</taxon>
        <taxon>Pseudomonadota</taxon>
        <taxon>Gammaproteobacteria</taxon>
        <taxon>Lysobacterales</taxon>
        <taxon>Lysobacteraceae</taxon>
        <taxon>Coralloluteibacterium</taxon>
    </lineage>
</organism>
<dbReference type="InterPro" id="IPR058099">
    <property type="entry name" value="T3SS_XAC0095_dom"/>
</dbReference>